<evidence type="ECO:0000313" key="2">
    <source>
        <dbReference type="Proteomes" id="UP001627154"/>
    </source>
</evidence>
<name>A0ABD2XE58_9HYME</name>
<accession>A0ABD2XE58</accession>
<keyword evidence="2" id="KW-1185">Reference proteome</keyword>
<proteinExistence type="predicted"/>
<dbReference type="AlphaFoldDB" id="A0ABD2XE58"/>
<reference evidence="1 2" key="1">
    <citation type="journal article" date="2024" name="bioRxiv">
        <title>A reference genome for Trichogramma kaykai: A tiny desert-dwelling parasitoid wasp with competing sex-ratio distorters.</title>
        <authorList>
            <person name="Culotta J."/>
            <person name="Lindsey A.R."/>
        </authorList>
    </citation>
    <scope>NUCLEOTIDE SEQUENCE [LARGE SCALE GENOMIC DNA]</scope>
    <source>
        <strain evidence="1 2">KSX58</strain>
    </source>
</reference>
<organism evidence="1 2">
    <name type="scientific">Trichogramma kaykai</name>
    <dbReference type="NCBI Taxonomy" id="54128"/>
    <lineage>
        <taxon>Eukaryota</taxon>
        <taxon>Metazoa</taxon>
        <taxon>Ecdysozoa</taxon>
        <taxon>Arthropoda</taxon>
        <taxon>Hexapoda</taxon>
        <taxon>Insecta</taxon>
        <taxon>Pterygota</taxon>
        <taxon>Neoptera</taxon>
        <taxon>Endopterygota</taxon>
        <taxon>Hymenoptera</taxon>
        <taxon>Apocrita</taxon>
        <taxon>Proctotrupomorpha</taxon>
        <taxon>Chalcidoidea</taxon>
        <taxon>Trichogrammatidae</taxon>
        <taxon>Trichogramma</taxon>
    </lineage>
</organism>
<comment type="caution">
    <text evidence="1">The sequence shown here is derived from an EMBL/GenBank/DDBJ whole genome shotgun (WGS) entry which is preliminary data.</text>
</comment>
<gene>
    <name evidence="1" type="ORF">TKK_003759</name>
</gene>
<evidence type="ECO:0000313" key="1">
    <source>
        <dbReference type="EMBL" id="KAL3403486.1"/>
    </source>
</evidence>
<sequence>MSSQPSTERFRLRARLCLACLARASDSTNVPRGHRSQRSAYGTRTYTLIPHILFLLAAPRLECSCGILNIIILYFMRAVLGCRAFQCDMYDAIRRSNYMMCGLFFIFSSKTSEPHSSSRACLQLEDQRLEGATSFKNTHAHAHIDSCGFARSPLPDDTCMHYIMRVWIYRDAIRGWRDRIRIRVRAFR</sequence>
<protein>
    <submittedName>
        <fullName evidence="1">Uncharacterized protein</fullName>
    </submittedName>
</protein>
<dbReference type="EMBL" id="JBJJXI010000030">
    <property type="protein sequence ID" value="KAL3403486.1"/>
    <property type="molecule type" value="Genomic_DNA"/>
</dbReference>
<dbReference type="Proteomes" id="UP001627154">
    <property type="component" value="Unassembled WGS sequence"/>
</dbReference>